<keyword evidence="1" id="KW-0812">Transmembrane</keyword>
<dbReference type="KEGG" id="afa:UZ73_07070"/>
<evidence type="ECO:0000313" key="5">
    <source>
        <dbReference type="Proteomes" id="UP000245216"/>
    </source>
</evidence>
<evidence type="ECO:0000313" key="6">
    <source>
        <dbReference type="Proteomes" id="UP001211866"/>
    </source>
</evidence>
<gene>
    <name evidence="2" type="ORF">DF183_08175</name>
    <name evidence="4" type="ORF">M2J83_04260</name>
    <name evidence="3" type="ORF">MXF72_15350</name>
</gene>
<evidence type="ECO:0000256" key="1">
    <source>
        <dbReference type="SAM" id="Phobius"/>
    </source>
</evidence>
<dbReference type="STRING" id="511.UZ73_07070"/>
<dbReference type="GeneID" id="96774601"/>
<dbReference type="Pfam" id="PF07332">
    <property type="entry name" value="Phage_holin_3_6"/>
    <property type="match status" value="1"/>
</dbReference>
<accession>A0A0A2N6H4</accession>
<organism evidence="2 5">
    <name type="scientific">Alcaligenes faecalis</name>
    <dbReference type="NCBI Taxonomy" id="511"/>
    <lineage>
        <taxon>Bacteria</taxon>
        <taxon>Pseudomonadati</taxon>
        <taxon>Pseudomonadota</taxon>
        <taxon>Betaproteobacteria</taxon>
        <taxon>Burkholderiales</taxon>
        <taxon>Alcaligenaceae</taxon>
        <taxon>Alcaligenes</taxon>
    </lineage>
</organism>
<dbReference type="EMBL" id="CP096916">
    <property type="protein sequence ID" value="WBM39048.1"/>
    <property type="molecule type" value="Genomic_DNA"/>
</dbReference>
<dbReference type="RefSeq" id="WP_009455164.1">
    <property type="nucleotide sequence ID" value="NZ_CAXOJJ010000031.1"/>
</dbReference>
<reference evidence="2 5" key="2">
    <citation type="submission" date="2018-05" db="EMBL/GenBank/DDBJ databases">
        <authorList>
            <person name="Lanie J.A."/>
            <person name="Ng W.-L."/>
            <person name="Kazmierczak K.M."/>
            <person name="Andrzejewski T.M."/>
            <person name="Davidsen T.M."/>
            <person name="Wayne K.J."/>
            <person name="Tettelin H."/>
            <person name="Glass J.I."/>
            <person name="Rusch D."/>
            <person name="Podicherti R."/>
            <person name="Tsui H.-C.T."/>
            <person name="Winkler M.E."/>
        </authorList>
    </citation>
    <scope>NUCLEOTIDE SEQUENCE [LARGE SCALE GENOMIC DNA]</scope>
    <source>
        <strain evidence="2 5">YBY</strain>
    </source>
</reference>
<dbReference type="Proteomes" id="UP001211866">
    <property type="component" value="Chromosome"/>
</dbReference>
<keyword evidence="1" id="KW-0472">Membrane</keyword>
<reference evidence="4 6" key="4">
    <citation type="submission" date="2022-05" db="EMBL/GenBank/DDBJ databases">
        <title>Complete sequence of strain NY11312.</title>
        <authorList>
            <person name="Zhou D."/>
        </authorList>
    </citation>
    <scope>NUCLEOTIDE SEQUENCE [LARGE SCALE GENOMIC DNA]</scope>
    <source>
        <strain evidence="4 6">NY11312</strain>
    </source>
</reference>
<keyword evidence="1" id="KW-1133">Transmembrane helix</keyword>
<accession>A0A0M7BS76</accession>
<keyword evidence="6" id="KW-1185">Reference proteome</keyword>
<sequence>MALRQTISQLGSTLIGAVSTRLELFALEAGQQKASLITIFSMVFGALLFSTLAVLVFSLLLALYFWPTDYRYWALGVLVVLYAGLGVGLFLAVRRRLTTGPIPFSATLSELRRDVAFIERLRDSEGDGK</sequence>
<dbReference type="InterPro" id="IPR009937">
    <property type="entry name" value="Phage_holin_3_6"/>
</dbReference>
<reference evidence="3" key="3">
    <citation type="submission" date="2022-04" db="EMBL/GenBank/DDBJ databases">
        <title>Genomic mining of Alcaligenes faecalis D334 producing ectoin and derivatives.</title>
        <authorList>
            <person name="Doan V.T."/>
            <person name="Quach N.T."/>
            <person name="Vu T.-H.-N."/>
            <person name="Phi Q.-T."/>
        </authorList>
    </citation>
    <scope>NUCLEOTIDE SEQUENCE</scope>
    <source>
        <strain evidence="3">D334</strain>
    </source>
</reference>
<dbReference type="EMBL" id="CP095873">
    <property type="protein sequence ID" value="UPL20762.1"/>
    <property type="molecule type" value="Genomic_DNA"/>
</dbReference>
<dbReference type="Proteomes" id="UP000830925">
    <property type="component" value="Chromosome"/>
</dbReference>
<name>A0A0A2N6H4_ALCFA</name>
<dbReference type="EMBL" id="QEXO01000002">
    <property type="protein sequence ID" value="PWE14677.1"/>
    <property type="molecule type" value="Genomic_DNA"/>
</dbReference>
<evidence type="ECO:0000313" key="4">
    <source>
        <dbReference type="EMBL" id="WBM39048.1"/>
    </source>
</evidence>
<reference evidence="2 5" key="1">
    <citation type="submission" date="2018-05" db="EMBL/GenBank/DDBJ databases">
        <title>Genome Sequence of an Efficient Indole-Degrading Bacterium, Alcaligenes sp.YBY.</title>
        <authorList>
            <person name="Yang B."/>
        </authorList>
    </citation>
    <scope>NUCLEOTIDE SEQUENCE [LARGE SCALE GENOMIC DNA]</scope>
    <source>
        <strain evidence="2 5">YBY</strain>
    </source>
</reference>
<evidence type="ECO:0000313" key="2">
    <source>
        <dbReference type="EMBL" id="PWE14677.1"/>
    </source>
</evidence>
<dbReference type="OrthoDB" id="8642121at2"/>
<dbReference type="AlphaFoldDB" id="A0A0A2N6H4"/>
<dbReference type="Proteomes" id="UP000245216">
    <property type="component" value="Unassembled WGS sequence"/>
</dbReference>
<dbReference type="eggNOG" id="COG5393">
    <property type="taxonomic scope" value="Bacteria"/>
</dbReference>
<feature type="transmembrane region" description="Helical" evidence="1">
    <location>
        <begin position="72"/>
        <end position="93"/>
    </location>
</feature>
<protein>
    <submittedName>
        <fullName evidence="2">Phage holin family protein</fullName>
    </submittedName>
</protein>
<proteinExistence type="predicted"/>
<feature type="transmembrane region" description="Helical" evidence="1">
    <location>
        <begin position="39"/>
        <end position="66"/>
    </location>
</feature>
<evidence type="ECO:0000313" key="3">
    <source>
        <dbReference type="EMBL" id="UPL20762.1"/>
    </source>
</evidence>